<reference evidence="1 2" key="1">
    <citation type="journal article" date="2019" name="Nat. Med.">
        <title>A library of human gut bacterial isolates paired with longitudinal multiomics data enables mechanistic microbiome research.</title>
        <authorList>
            <person name="Poyet M."/>
            <person name="Groussin M."/>
            <person name="Gibbons S.M."/>
            <person name="Avila-Pacheco J."/>
            <person name="Jiang X."/>
            <person name="Kearney S.M."/>
            <person name="Perrotta A.R."/>
            <person name="Berdy B."/>
            <person name="Zhao S."/>
            <person name="Lieberman T.D."/>
            <person name="Swanson P.K."/>
            <person name="Smith M."/>
            <person name="Roesemann S."/>
            <person name="Alexander J.E."/>
            <person name="Rich S.A."/>
            <person name="Livny J."/>
            <person name="Vlamakis H."/>
            <person name="Clish C."/>
            <person name="Bullock K."/>
            <person name="Deik A."/>
            <person name="Scott J."/>
            <person name="Pierce K.A."/>
            <person name="Xavier R.J."/>
            <person name="Alm E.J."/>
        </authorList>
    </citation>
    <scope>NUCLEOTIDE SEQUENCE [LARGE SCALE GENOMIC DNA]</scope>
    <source>
        <strain evidence="1 2">BIOML-A41</strain>
    </source>
</reference>
<organism evidence="1 2">
    <name type="scientific">Parabacteroides distasonis</name>
    <dbReference type="NCBI Taxonomy" id="823"/>
    <lineage>
        <taxon>Bacteria</taxon>
        <taxon>Pseudomonadati</taxon>
        <taxon>Bacteroidota</taxon>
        <taxon>Bacteroidia</taxon>
        <taxon>Bacteroidales</taxon>
        <taxon>Tannerellaceae</taxon>
        <taxon>Parabacteroides</taxon>
    </lineage>
</organism>
<sequence>MIVATTRAALLRGSTTDGLGDEVDTNAAPVPGFEDFPISIIEKDGHDFDPASNAWRSVQKLIGRAAADVPVDEGDRIKDLRDGRIYAVDNVRRTARGFSGRSSVTMRLRRTNP</sequence>
<dbReference type="Proteomes" id="UP000463337">
    <property type="component" value="Unassembled WGS sequence"/>
</dbReference>
<accession>A0A7K0GMW4</accession>
<dbReference type="RefSeq" id="WP_151877618.1">
    <property type="nucleotide sequence ID" value="NZ_WKLT01000037.1"/>
</dbReference>
<proteinExistence type="predicted"/>
<comment type="caution">
    <text evidence="1">The sequence shown here is derived from an EMBL/GenBank/DDBJ whole genome shotgun (WGS) entry which is preliminary data.</text>
</comment>
<evidence type="ECO:0008006" key="3">
    <source>
        <dbReference type="Google" id="ProtNLM"/>
    </source>
</evidence>
<evidence type="ECO:0000313" key="1">
    <source>
        <dbReference type="EMBL" id="MRY60498.1"/>
    </source>
</evidence>
<evidence type="ECO:0000313" key="2">
    <source>
        <dbReference type="Proteomes" id="UP000463337"/>
    </source>
</evidence>
<name>A0A7K0GMW4_PARDI</name>
<protein>
    <recommendedName>
        <fullName evidence="3">Head-tail adaptor protein</fullName>
    </recommendedName>
</protein>
<dbReference type="EMBL" id="WKLT01000037">
    <property type="protein sequence ID" value="MRY60498.1"/>
    <property type="molecule type" value="Genomic_DNA"/>
</dbReference>
<gene>
    <name evidence="1" type="ORF">GKD59_21865</name>
</gene>
<dbReference type="AlphaFoldDB" id="A0A7K0GMW4"/>